<protein>
    <submittedName>
        <fullName evidence="1">DUF4222 domain-containing protein</fullName>
    </submittedName>
</protein>
<dbReference type="AlphaFoldDB" id="A0A6N6K012"/>
<dbReference type="Pfam" id="PF13973">
    <property type="entry name" value="DUF4222"/>
    <property type="match status" value="1"/>
</dbReference>
<gene>
    <name evidence="1" type="ORF">DXF85_23875</name>
</gene>
<dbReference type="EMBL" id="QRDC01000034">
    <property type="protein sequence ID" value="KAA1272877.1"/>
    <property type="molecule type" value="Genomic_DNA"/>
</dbReference>
<organism evidence="1 2">
    <name type="scientific">Citrobacter pasteurii</name>
    <dbReference type="NCBI Taxonomy" id="1563222"/>
    <lineage>
        <taxon>Bacteria</taxon>
        <taxon>Pseudomonadati</taxon>
        <taxon>Pseudomonadota</taxon>
        <taxon>Gammaproteobacteria</taxon>
        <taxon>Enterobacterales</taxon>
        <taxon>Enterobacteriaceae</taxon>
        <taxon>Citrobacter</taxon>
    </lineage>
</organism>
<name>A0A6N6K012_9ENTR</name>
<accession>A0A6N6K012</accession>
<sequence length="80" mass="9474">MLAQELVDRMKNAMKHKVPAETVDRSAELIPGVKYRNERGRMVTVLRSSQYRVVYQREGYSGICEMSRYQFDLKFKKVQE</sequence>
<evidence type="ECO:0000313" key="1">
    <source>
        <dbReference type="EMBL" id="KAA1272877.1"/>
    </source>
</evidence>
<dbReference type="InterPro" id="IPR025317">
    <property type="entry name" value="DUF4222"/>
</dbReference>
<reference evidence="1 2" key="1">
    <citation type="submission" date="2018-08" db="EMBL/GenBank/DDBJ databases">
        <title>Complete genomic analysis of a Citrobacter pasteurii isolated from cockles (Cerastoderma edule) containing a new chromosomic qnrB allele.</title>
        <authorList>
            <person name="Rodrigues A."/>
            <person name="Baptista T."/>
            <person name="Quesada A."/>
            <person name="Campos M.J."/>
        </authorList>
    </citation>
    <scope>NUCLEOTIDE SEQUENCE [LARGE SCALE GENOMIC DNA]</scope>
    <source>
        <strain evidence="1 2">BA18</strain>
    </source>
</reference>
<evidence type="ECO:0000313" key="2">
    <source>
        <dbReference type="Proteomes" id="UP000468420"/>
    </source>
</evidence>
<dbReference type="RefSeq" id="WP_149692494.1">
    <property type="nucleotide sequence ID" value="NZ_JBEUGM010000009.1"/>
</dbReference>
<proteinExistence type="predicted"/>
<comment type="caution">
    <text evidence="1">The sequence shown here is derived from an EMBL/GenBank/DDBJ whole genome shotgun (WGS) entry which is preliminary data.</text>
</comment>
<dbReference type="Proteomes" id="UP000468420">
    <property type="component" value="Unassembled WGS sequence"/>
</dbReference>